<dbReference type="InterPro" id="IPR001173">
    <property type="entry name" value="Glyco_trans_2-like"/>
</dbReference>
<dbReference type="InterPro" id="IPR029044">
    <property type="entry name" value="Nucleotide-diphossugar_trans"/>
</dbReference>
<sequence>MQPDVTFIIAAWKAADTLPAALHSALAQQGVDVECVVADDCSGDGTADAARALNDARIKVVSLDRNGGPGAARNAAMRLATGRWLAVLDCDDSVRPDRLARMIARGERMDAAIVVDNIEIAENGRSHPMFPEALLQRTPDISLEAFILSNRMFRSRFNFGYMKPIVRHDFVRQHDIRYPDGLRIGEDFIFLASAMAHGGRCVVEPQAGYVYAVRQGSISRVLHAHHVKALIAADAAFLAAHRLSGPDRAAMAAHRKSLDDAAAFLEVVRHIKDRSIVGALRQGLANPMALAHLRMPIAARLQRLARPAAG</sequence>
<keyword evidence="2" id="KW-0808">Transferase</keyword>
<dbReference type="PANTHER" id="PTHR22916">
    <property type="entry name" value="GLYCOSYLTRANSFERASE"/>
    <property type="match status" value="1"/>
</dbReference>
<dbReference type="GO" id="GO:0016758">
    <property type="term" value="F:hexosyltransferase activity"/>
    <property type="evidence" value="ECO:0007669"/>
    <property type="project" value="UniProtKB-ARBA"/>
</dbReference>
<comment type="caution">
    <text evidence="2">The sequence shown here is derived from an EMBL/GenBank/DDBJ whole genome shotgun (WGS) entry which is preliminary data.</text>
</comment>
<dbReference type="Pfam" id="PF00535">
    <property type="entry name" value="Glycos_transf_2"/>
    <property type="match status" value="1"/>
</dbReference>
<dbReference type="Gene3D" id="3.90.550.10">
    <property type="entry name" value="Spore Coat Polysaccharide Biosynthesis Protein SpsA, Chain A"/>
    <property type="match status" value="1"/>
</dbReference>
<dbReference type="CDD" id="cd00761">
    <property type="entry name" value="Glyco_tranf_GTA_type"/>
    <property type="match status" value="1"/>
</dbReference>
<dbReference type="AlphaFoldDB" id="A0A0B1Q3D5"/>
<protein>
    <submittedName>
        <fullName evidence="2">Glycosyl transferase</fullName>
    </submittedName>
</protein>
<dbReference type="SUPFAM" id="SSF53448">
    <property type="entry name" value="Nucleotide-diphospho-sugar transferases"/>
    <property type="match status" value="1"/>
</dbReference>
<dbReference type="RefSeq" id="WP_039195461.1">
    <property type="nucleotide sequence ID" value="NZ_JRFJ01000006.1"/>
</dbReference>
<name>A0A0B1Q3D5_9HYPH</name>
<organism evidence="2 3">
    <name type="scientific">Aureimonas altamirensis</name>
    <dbReference type="NCBI Taxonomy" id="370622"/>
    <lineage>
        <taxon>Bacteria</taxon>
        <taxon>Pseudomonadati</taxon>
        <taxon>Pseudomonadota</taxon>
        <taxon>Alphaproteobacteria</taxon>
        <taxon>Hyphomicrobiales</taxon>
        <taxon>Aurantimonadaceae</taxon>
        <taxon>Aureimonas</taxon>
    </lineage>
</organism>
<dbReference type="Proteomes" id="UP000030826">
    <property type="component" value="Unassembled WGS sequence"/>
</dbReference>
<dbReference type="OrthoDB" id="9806521at2"/>
<dbReference type="STRING" id="370622.LA66_18250"/>
<accession>A0A0B1Q3D5</accession>
<reference evidence="2 3" key="1">
    <citation type="submission" date="2014-09" db="EMBL/GenBank/DDBJ databases">
        <title>Isolation and characterization of Aurantimonas altamirensis ON-56566 from clinical sample following a dog bite.</title>
        <authorList>
            <person name="Eshaghi A."/>
            <person name="Li A."/>
            <person name="Shahinas D."/>
            <person name="Bahn P."/>
            <person name="Kus J.V."/>
            <person name="Patel S.N."/>
        </authorList>
    </citation>
    <scope>NUCLEOTIDE SEQUENCE [LARGE SCALE GENOMIC DNA]</scope>
    <source>
        <strain evidence="2 3">ON-56566</strain>
    </source>
</reference>
<evidence type="ECO:0000259" key="1">
    <source>
        <dbReference type="Pfam" id="PF00535"/>
    </source>
</evidence>
<evidence type="ECO:0000313" key="2">
    <source>
        <dbReference type="EMBL" id="KHJ53345.1"/>
    </source>
</evidence>
<proteinExistence type="predicted"/>
<gene>
    <name evidence="2" type="ORF">LA66_18250</name>
</gene>
<feature type="domain" description="Glycosyltransferase 2-like" evidence="1">
    <location>
        <begin position="7"/>
        <end position="167"/>
    </location>
</feature>
<evidence type="ECO:0000313" key="3">
    <source>
        <dbReference type="Proteomes" id="UP000030826"/>
    </source>
</evidence>
<dbReference type="EMBL" id="JRFJ01000006">
    <property type="protein sequence ID" value="KHJ53345.1"/>
    <property type="molecule type" value="Genomic_DNA"/>
</dbReference>
<dbReference type="PANTHER" id="PTHR22916:SF3">
    <property type="entry name" value="UDP-GLCNAC:BETAGAL BETA-1,3-N-ACETYLGLUCOSAMINYLTRANSFERASE-LIKE PROTEIN 1"/>
    <property type="match status" value="1"/>
</dbReference>